<evidence type="ECO:0000256" key="5">
    <source>
        <dbReference type="ARBA" id="ARBA00023288"/>
    </source>
</evidence>
<protein>
    <recommendedName>
        <fullName evidence="2 8">Neuraminyllactose-binding hemagglutinin</fullName>
    </recommendedName>
    <alternativeName>
        <fullName evidence="7 8">Flagellar sheath adhesin</fullName>
    </alternativeName>
    <alternativeName>
        <fullName evidence="6 8">N-acetylneuraminyllactose-binding fibrillar hemagglutinin receptor-binding subunit</fullName>
    </alternativeName>
</protein>
<evidence type="ECO:0000256" key="1">
    <source>
        <dbReference type="ARBA" id="ARBA00004459"/>
    </source>
</evidence>
<dbReference type="InterPro" id="IPR007876">
    <property type="entry name" value="NeuraminylLac-bd_hemagglutn"/>
</dbReference>
<dbReference type="SUPFAM" id="SSF159594">
    <property type="entry name" value="XCC0632-like"/>
    <property type="match status" value="1"/>
</dbReference>
<evidence type="ECO:0000313" key="10">
    <source>
        <dbReference type="Proteomes" id="UP000319322"/>
    </source>
</evidence>
<reference evidence="9 10" key="3">
    <citation type="submission" date="2019-07" db="EMBL/GenBank/DDBJ databases">
        <authorList>
            <person name="Papic B."/>
        </authorList>
    </citation>
    <scope>NUCLEOTIDE SEQUENCE [LARGE SCALE GENOMIC DNA]</scope>
    <source>
        <strain evidence="9 10">L8b</strain>
    </source>
</reference>
<organism evidence="9 10">
    <name type="scientific">Helicobacter mehlei</name>
    <dbReference type="NCBI Taxonomy" id="2316080"/>
    <lineage>
        <taxon>Bacteria</taxon>
        <taxon>Pseudomonadati</taxon>
        <taxon>Campylobacterota</taxon>
        <taxon>Epsilonproteobacteria</taxon>
        <taxon>Campylobacterales</taxon>
        <taxon>Helicobacteraceae</taxon>
        <taxon>Helicobacter</taxon>
    </lineage>
</organism>
<dbReference type="EMBL" id="VKGC01000005">
    <property type="protein sequence ID" value="TSA85796.1"/>
    <property type="molecule type" value="Genomic_DNA"/>
</dbReference>
<accession>A0A553V001</accession>
<proteinExistence type="predicted"/>
<sequence>MRKITKDMLLALMGVSLALSGCAIDTGAKTNQAKKHATLKKSATPLDFNYPIAISQEDANNHTIAILAPHIQADENVQPYIQRFQNALVRQVQEIFEKKGYNIIHLASAQNLTPKQKSKIYSILKIRGWVGILVDADINTDDPEDTHMKTTVDQSAGAVLFKFFEPKTGRTTHNFAINVGAEHAITYSYFQEATSSDSFAGANSVSRGATSLDSFDEANTVGGRMDKNHDDAIQTILSKAYGVVMKKIISWVKNADLKQYRKAIDQIRK</sequence>
<keyword evidence="10" id="KW-1185">Reference proteome</keyword>
<feature type="signal peptide" evidence="8">
    <location>
        <begin position="1"/>
        <end position="23"/>
    </location>
</feature>
<reference evidence="10" key="1">
    <citation type="submission" date="2019-07" db="EMBL/GenBank/DDBJ databases">
        <title>Helicobacter labacensis sp. nov., Helicobacter mehlei sp. nov. and Helicobacter vulpis sp. nov., isolated from gastric mucosa of red fox (Vulpis vulpis).</title>
        <authorList>
            <person name="Papic B."/>
        </authorList>
    </citation>
    <scope>NUCLEOTIDE SEQUENCE [LARGE SCALE GENOMIC DNA]</scope>
    <source>
        <strain evidence="10">L8b</strain>
    </source>
</reference>
<comment type="caution">
    <text evidence="9">The sequence shown here is derived from an EMBL/GenBank/DDBJ whole genome shotgun (WGS) entry which is preliminary data.</text>
</comment>
<evidence type="ECO:0000256" key="2">
    <source>
        <dbReference type="ARBA" id="ARBA00015547"/>
    </source>
</evidence>
<evidence type="ECO:0000313" key="9">
    <source>
        <dbReference type="EMBL" id="TSA85796.1"/>
    </source>
</evidence>
<gene>
    <name evidence="9" type="ORF">FNE76_03380</name>
</gene>
<dbReference type="GO" id="GO:0009279">
    <property type="term" value="C:cell outer membrane"/>
    <property type="evidence" value="ECO:0007669"/>
    <property type="project" value="UniProtKB-SubCell"/>
</dbReference>
<keyword evidence="3 8" id="KW-0472">Membrane</keyword>
<dbReference type="Gene3D" id="3.30.160.180">
    <property type="entry name" value="Putative neuraminyllactose-binding hemagglutinin homolog like domain"/>
    <property type="match status" value="1"/>
</dbReference>
<comment type="subcellular location">
    <subcellularLocation>
        <location evidence="1">Cell outer membrane</location>
        <topology evidence="1">Lipid-anchor</topology>
    </subcellularLocation>
</comment>
<dbReference type="RefSeq" id="WP_143928373.1">
    <property type="nucleotide sequence ID" value="NZ_VKGC01000005.1"/>
</dbReference>
<feature type="chain" id="PRO_5022279987" description="Neuraminyllactose-binding hemagglutinin" evidence="8">
    <location>
        <begin position="24"/>
        <end position="269"/>
    </location>
</feature>
<dbReference type="Proteomes" id="UP000319322">
    <property type="component" value="Unassembled WGS sequence"/>
</dbReference>
<dbReference type="AlphaFoldDB" id="A0A553V001"/>
<dbReference type="PROSITE" id="PS51257">
    <property type="entry name" value="PROKAR_LIPOPROTEIN"/>
    <property type="match status" value="1"/>
</dbReference>
<evidence type="ECO:0000256" key="6">
    <source>
        <dbReference type="ARBA" id="ARBA00030949"/>
    </source>
</evidence>
<keyword evidence="8" id="KW-0732">Signal</keyword>
<dbReference type="Pfam" id="PF05211">
    <property type="entry name" value="NLBH"/>
    <property type="match status" value="1"/>
</dbReference>
<evidence type="ECO:0000256" key="4">
    <source>
        <dbReference type="ARBA" id="ARBA00023237"/>
    </source>
</evidence>
<dbReference type="PIRSF" id="PIRSF019714">
    <property type="entry name" value="Neuraminyllac-bd_haemagglutn"/>
    <property type="match status" value="1"/>
</dbReference>
<evidence type="ECO:0000256" key="8">
    <source>
        <dbReference type="PIRNR" id="PIRNR019714"/>
    </source>
</evidence>
<evidence type="ECO:0000256" key="7">
    <source>
        <dbReference type="ARBA" id="ARBA00032680"/>
    </source>
</evidence>
<reference evidence="9 10" key="2">
    <citation type="submission" date="2019-07" db="EMBL/GenBank/DDBJ databases">
        <title>Helicobacter labacensis sp. nov., Helicobacter mehlei sp. nov. and Helicobacter vulpis sp. nov., isolated from gastric mucosa of red fox (Vulpis vulpis).</title>
        <authorList>
            <person name="Kusar D."/>
            <person name="Gruntar I."/>
            <person name="Pate M."/>
            <person name="Zajc U."/>
            <person name="Ocepek M."/>
        </authorList>
    </citation>
    <scope>NUCLEOTIDE SEQUENCE [LARGE SCALE GENOMIC DNA]</scope>
    <source>
        <strain evidence="9 10">L8b</strain>
    </source>
</reference>
<keyword evidence="4 8" id="KW-0998">Cell outer membrane</keyword>
<evidence type="ECO:0000256" key="3">
    <source>
        <dbReference type="ARBA" id="ARBA00023136"/>
    </source>
</evidence>
<name>A0A553V001_9HELI</name>
<keyword evidence="5" id="KW-0449">Lipoprotein</keyword>
<dbReference type="InterPro" id="IPR038531">
    <property type="entry name" value="NeuraminylLac-bd_hemagglutn_sf"/>
</dbReference>